<dbReference type="RefSeq" id="WP_140998119.1">
    <property type="nucleotide sequence ID" value="NZ_VDCZ01000008.1"/>
</dbReference>
<protein>
    <recommendedName>
        <fullName evidence="3">Late embryogenesis abundant protein LEA-2 subgroup domain-containing protein</fullName>
    </recommendedName>
</protein>
<reference evidence="2" key="1">
    <citation type="submission" date="2019-05" db="EMBL/GenBank/DDBJ databases">
        <title>Flavobacterium profundi sp. nov., isolated from a deep-sea seamount.</title>
        <authorList>
            <person name="Zhang D.-C."/>
        </authorList>
    </citation>
    <scope>NUCLEOTIDE SEQUENCE [LARGE SCALE GENOMIC DNA]</scope>
    <source>
        <strain evidence="2">TP390</strain>
    </source>
</reference>
<comment type="caution">
    <text evidence="1">The sequence shown here is derived from an EMBL/GenBank/DDBJ whole genome shotgun (WGS) entry which is preliminary data.</text>
</comment>
<evidence type="ECO:0000313" key="1">
    <source>
        <dbReference type="EMBL" id="MVO09740.1"/>
    </source>
</evidence>
<accession>A0A6I4IJ17</accession>
<dbReference type="OrthoDB" id="1356631at2"/>
<dbReference type="AlphaFoldDB" id="A0A6I4IJ17"/>
<dbReference type="Proteomes" id="UP000431264">
    <property type="component" value="Unassembled WGS sequence"/>
</dbReference>
<proteinExistence type="predicted"/>
<evidence type="ECO:0000313" key="2">
    <source>
        <dbReference type="Proteomes" id="UP000431264"/>
    </source>
</evidence>
<organism evidence="1 2">
    <name type="scientific">Flavobacterium profundi</name>
    <dbReference type="NCBI Taxonomy" id="1774945"/>
    <lineage>
        <taxon>Bacteria</taxon>
        <taxon>Pseudomonadati</taxon>
        <taxon>Bacteroidota</taxon>
        <taxon>Flavobacteriia</taxon>
        <taxon>Flavobacteriales</taxon>
        <taxon>Flavobacteriaceae</taxon>
        <taxon>Flavobacterium</taxon>
    </lineage>
</organism>
<gene>
    <name evidence="1" type="ORF">GOQ30_11280</name>
</gene>
<evidence type="ECO:0008006" key="3">
    <source>
        <dbReference type="Google" id="ProtNLM"/>
    </source>
</evidence>
<name>A0A6I4IJ17_9FLAO</name>
<sequence length="160" mass="18148">MKLTTKTKIAIGLAAFGLITAYGSKKIADYQTVINNLLFKIDSIYKVRVKGTKLLFDISVKFTNTTQYDFSINTLGLVSVKKIKVYRNNVLIGEANSDITQIEILAYNSSIIKDITIETNYLHLVNELLNFEEFTDLKSWKTEIIVEALGQTYILEQPLE</sequence>
<dbReference type="EMBL" id="WQLW01000008">
    <property type="protein sequence ID" value="MVO09740.1"/>
    <property type="molecule type" value="Genomic_DNA"/>
</dbReference>
<keyword evidence="2" id="KW-1185">Reference proteome</keyword>